<dbReference type="RefSeq" id="WP_303592938.1">
    <property type="nucleotide sequence ID" value="NZ_JAUORK010000003.1"/>
</dbReference>
<dbReference type="SUPFAM" id="SSF53335">
    <property type="entry name" value="S-adenosyl-L-methionine-dependent methyltransferases"/>
    <property type="match status" value="1"/>
</dbReference>
<keyword evidence="2" id="KW-0808">Transferase</keyword>
<reference evidence="2" key="1">
    <citation type="submission" date="2023-07" db="EMBL/GenBank/DDBJ databases">
        <title>Genome content predicts the carbon catabolic preferences of heterotrophic bacteria.</title>
        <authorList>
            <person name="Gralka M."/>
        </authorList>
    </citation>
    <scope>NUCLEOTIDE SEQUENCE</scope>
    <source>
        <strain evidence="2">C2R13</strain>
    </source>
</reference>
<feature type="compositionally biased region" description="Polar residues" evidence="1">
    <location>
        <begin position="105"/>
        <end position="115"/>
    </location>
</feature>
<dbReference type="EMBL" id="JAUORK010000003">
    <property type="protein sequence ID" value="MDO6671210.1"/>
    <property type="molecule type" value="Genomic_DNA"/>
</dbReference>
<dbReference type="Pfam" id="PF13489">
    <property type="entry name" value="Methyltransf_23"/>
    <property type="match status" value="1"/>
</dbReference>
<comment type="caution">
    <text evidence="2">The sequence shown here is derived from an EMBL/GenBank/DDBJ whole genome shotgun (WGS) entry which is preliminary data.</text>
</comment>
<evidence type="ECO:0000313" key="2">
    <source>
        <dbReference type="EMBL" id="MDO6671210.1"/>
    </source>
</evidence>
<feature type="region of interest" description="Disordered" evidence="1">
    <location>
        <begin position="103"/>
        <end position="140"/>
    </location>
</feature>
<dbReference type="GO" id="GO:0032259">
    <property type="term" value="P:methylation"/>
    <property type="evidence" value="ECO:0007669"/>
    <property type="project" value="UniProtKB-KW"/>
</dbReference>
<dbReference type="Proteomes" id="UP001170481">
    <property type="component" value="Unassembled WGS sequence"/>
</dbReference>
<organism evidence="2 3">
    <name type="scientific">Cobetia amphilecti</name>
    <dbReference type="NCBI Taxonomy" id="1055104"/>
    <lineage>
        <taxon>Bacteria</taxon>
        <taxon>Pseudomonadati</taxon>
        <taxon>Pseudomonadota</taxon>
        <taxon>Gammaproteobacteria</taxon>
        <taxon>Oceanospirillales</taxon>
        <taxon>Halomonadaceae</taxon>
        <taxon>Cobetia</taxon>
    </lineage>
</organism>
<dbReference type="AlphaFoldDB" id="A0AAP4WUN6"/>
<protein>
    <submittedName>
        <fullName evidence="2">Methyltransferase domain-containing protein</fullName>
    </submittedName>
</protein>
<dbReference type="GO" id="GO:0008168">
    <property type="term" value="F:methyltransferase activity"/>
    <property type="evidence" value="ECO:0007669"/>
    <property type="project" value="UniProtKB-KW"/>
</dbReference>
<sequence length="313" mass="34677">MPEPKTSSRAGASRVRRATADRHFDGLADKFERGFYTTERGRVRLALTQRLMDERFSHLPPSPVLEIGAGLGQTAHWWLTRGHHLTLVEPSGEMRERAKRFLSTAAPQGQGLSAGTTADQSRAAQAASDPQVPGQTDALPNDEPFAGRLVWEGLDLQGFAAATDQQWPVVVCHAVLEWLVDPHEGFALLAKLLAPGGVMSLSVFNRDALAFSNVSKGNFDKVLEGRLAGWGTGKRLTPISPLRDGEIRQWAAEAGLEVRELTGLRVFHDYLRSRDPLSEADMQKLLALECQHWRTPPFVYLGRYLHYELVRPA</sequence>
<name>A0AAP4WUN6_9GAMM</name>
<dbReference type="Gene3D" id="3.40.50.150">
    <property type="entry name" value="Vaccinia Virus protein VP39"/>
    <property type="match status" value="1"/>
</dbReference>
<feature type="compositionally biased region" description="Low complexity" evidence="1">
    <location>
        <begin position="116"/>
        <end position="129"/>
    </location>
</feature>
<accession>A0AAP4WUN6</accession>
<evidence type="ECO:0000256" key="1">
    <source>
        <dbReference type="SAM" id="MobiDB-lite"/>
    </source>
</evidence>
<proteinExistence type="predicted"/>
<keyword evidence="2" id="KW-0489">Methyltransferase</keyword>
<evidence type="ECO:0000313" key="3">
    <source>
        <dbReference type="Proteomes" id="UP001170481"/>
    </source>
</evidence>
<dbReference type="InterPro" id="IPR029063">
    <property type="entry name" value="SAM-dependent_MTases_sf"/>
</dbReference>
<gene>
    <name evidence="2" type="ORF">Q4535_03665</name>
</gene>